<organism evidence="1 2">
    <name type="scientific">Treponema vincentii</name>
    <dbReference type="NCBI Taxonomy" id="69710"/>
    <lineage>
        <taxon>Bacteria</taxon>
        <taxon>Pseudomonadati</taxon>
        <taxon>Spirochaetota</taxon>
        <taxon>Spirochaetia</taxon>
        <taxon>Spirochaetales</taxon>
        <taxon>Treponemataceae</taxon>
        <taxon>Treponema</taxon>
    </lineage>
</organism>
<gene>
    <name evidence="1" type="ORF">GWP43_01160</name>
</gene>
<protein>
    <recommendedName>
        <fullName evidence="3">Immunity protein 30 domain-containing protein</fullName>
    </recommendedName>
</protein>
<dbReference type="Proteomes" id="UP000464374">
    <property type="component" value="Chromosome"/>
</dbReference>
<dbReference type="KEGG" id="trz:GWP43_01160"/>
<evidence type="ECO:0000313" key="1">
    <source>
        <dbReference type="EMBL" id="QHX42286.1"/>
    </source>
</evidence>
<name>A0A6P1XXP2_9SPIR</name>
<evidence type="ECO:0000313" key="2">
    <source>
        <dbReference type="Proteomes" id="UP000464374"/>
    </source>
</evidence>
<evidence type="ECO:0008006" key="3">
    <source>
        <dbReference type="Google" id="ProtNLM"/>
    </source>
</evidence>
<sequence>MNELIKKYIELLFSEGNKNKRDIIINLGLLIEKNTDKENPTDYVQLLPSDLLVVNLSEEEKNYILDELIYFLSKGRNYYDSVIWAIGKSYDEKFIEKALETVIHEKLYVYKDVLQQINFVVDIIKSEKIDELLSTINLMLKFG</sequence>
<reference evidence="1 2" key="1">
    <citation type="submission" date="2020-01" db="EMBL/GenBank/DDBJ databases">
        <title>Complete genome sequence of a human oral phylogroup 1 Treponema sp. strain ATCC 700766, originally isolated from periodontitis dental plaque.</title>
        <authorList>
            <person name="Chan Y."/>
            <person name="Huo Y.-B."/>
            <person name="Yu X.-L."/>
            <person name="Zeng H."/>
            <person name="Leung W.-K."/>
            <person name="Watt R.M."/>
        </authorList>
    </citation>
    <scope>NUCLEOTIDE SEQUENCE [LARGE SCALE GENOMIC DNA]</scope>
    <source>
        <strain evidence="1 2">OMZ 804</strain>
    </source>
</reference>
<accession>A0A6P1XXP2</accession>
<dbReference type="RefSeq" id="WP_162662095.1">
    <property type="nucleotide sequence ID" value="NZ_CP048020.1"/>
</dbReference>
<proteinExistence type="predicted"/>
<dbReference type="EMBL" id="CP048020">
    <property type="protein sequence ID" value="QHX42286.1"/>
    <property type="molecule type" value="Genomic_DNA"/>
</dbReference>
<dbReference type="AlphaFoldDB" id="A0A6P1XXP2"/>